<keyword evidence="1" id="KW-0472">Membrane</keyword>
<comment type="caution">
    <text evidence="2">The sequence shown here is derived from an EMBL/GenBank/DDBJ whole genome shotgun (WGS) entry which is preliminary data.</text>
</comment>
<dbReference type="Gene3D" id="3.40.50.1820">
    <property type="entry name" value="alpha/beta hydrolase"/>
    <property type="match status" value="1"/>
</dbReference>
<keyword evidence="1" id="KW-1133">Transmembrane helix</keyword>
<proteinExistence type="predicted"/>
<reference evidence="2 3" key="1">
    <citation type="journal article" date="2013" name="Genome Announc.">
        <title>Genome Sequence of Lactobacillus gastricus PS3, a Strain Isolated from Human Milk.</title>
        <authorList>
            <person name="Martin V."/>
            <person name="Cardenas N."/>
            <person name="Jimenez E."/>
            <person name="Maldonado A."/>
            <person name="Rodriguez J.M."/>
            <person name="Fernandez L."/>
        </authorList>
    </citation>
    <scope>NUCLEOTIDE SEQUENCE [LARGE SCALE GENOMIC DNA]</scope>
    <source>
        <strain evidence="2 3">PS3</strain>
    </source>
</reference>
<sequence>MKWRRLFSDQNNSRKKNRLIITMVSLVLIMLFIPTYFWTKTNHKVMYDRYNSRMSPIIMVPGSSASINRFNSLVSLLNQDTNRKHSLLKIEVENNGKLEYSGKINKNDREPIIVVGFENNHDGYSNIKKQATMLNQAFKSLSTRYHFNNFKAFGHSNGGLIWTRWIETYYADYSDQIELKTLMTVGTPYNFDETSTSRPTQMLSDFIKNRRKIPTDLNVFAIIGTQSFTSDGLVPEASAQAGKYVYQNQAKSYTTLTVSGDNAQHSSLPQNRQIIQMIEQYLMDTNRGTNNSR</sequence>
<evidence type="ECO:0000313" key="2">
    <source>
        <dbReference type="EMBL" id="EHS85000.1"/>
    </source>
</evidence>
<dbReference type="PATRIC" id="fig|1144300.3.peg.1658"/>
<protein>
    <submittedName>
        <fullName evidence="2">Protein of hypothetical function DUF915 hydrolase family protein</fullName>
    </submittedName>
</protein>
<evidence type="ECO:0000313" key="3">
    <source>
        <dbReference type="Proteomes" id="UP000004567"/>
    </source>
</evidence>
<dbReference type="OrthoDB" id="2157689at2"/>
<dbReference type="SUPFAM" id="SSF53474">
    <property type="entry name" value="alpha/beta-Hydrolases"/>
    <property type="match status" value="1"/>
</dbReference>
<keyword evidence="1" id="KW-0812">Transmembrane</keyword>
<accession>H4GKT0</accession>
<evidence type="ECO:0000256" key="1">
    <source>
        <dbReference type="SAM" id="Phobius"/>
    </source>
</evidence>
<feature type="transmembrane region" description="Helical" evidence="1">
    <location>
        <begin position="20"/>
        <end position="39"/>
    </location>
</feature>
<organism evidence="2 3">
    <name type="scientific">Limosilactobacillus gastricus PS3</name>
    <dbReference type="NCBI Taxonomy" id="1144300"/>
    <lineage>
        <taxon>Bacteria</taxon>
        <taxon>Bacillati</taxon>
        <taxon>Bacillota</taxon>
        <taxon>Bacilli</taxon>
        <taxon>Lactobacillales</taxon>
        <taxon>Lactobacillaceae</taxon>
        <taxon>Limosilactobacillus</taxon>
    </lineage>
</organism>
<dbReference type="Proteomes" id="UP000004567">
    <property type="component" value="Unassembled WGS sequence"/>
</dbReference>
<dbReference type="GO" id="GO:0016787">
    <property type="term" value="F:hydrolase activity"/>
    <property type="evidence" value="ECO:0007669"/>
    <property type="project" value="UniProtKB-KW"/>
</dbReference>
<dbReference type="Pfam" id="PF06028">
    <property type="entry name" value="DUF915"/>
    <property type="match status" value="1"/>
</dbReference>
<name>H4GKT0_9LACO</name>
<dbReference type="STRING" id="1144300.PS3_4366"/>
<dbReference type="AlphaFoldDB" id="H4GKT0"/>
<dbReference type="EMBL" id="AICN01000072">
    <property type="protein sequence ID" value="EHS85000.1"/>
    <property type="molecule type" value="Genomic_DNA"/>
</dbReference>
<dbReference type="InterPro" id="IPR010315">
    <property type="entry name" value="DUF915_hydro-like"/>
</dbReference>
<dbReference type="InterPro" id="IPR029058">
    <property type="entry name" value="AB_hydrolase_fold"/>
</dbReference>
<keyword evidence="2" id="KW-0378">Hydrolase</keyword>
<dbReference type="RefSeq" id="WP_007122662.1">
    <property type="nucleotide sequence ID" value="NZ_AICN01000072.1"/>
</dbReference>
<gene>
    <name evidence="2" type="ORF">PS3_4366</name>
</gene>